<evidence type="ECO:0000313" key="3">
    <source>
        <dbReference type="EMBL" id="KAF9472916.1"/>
    </source>
</evidence>
<dbReference type="Proteomes" id="UP000807469">
    <property type="component" value="Unassembled WGS sequence"/>
</dbReference>
<feature type="region of interest" description="Disordered" evidence="1">
    <location>
        <begin position="152"/>
        <end position="199"/>
    </location>
</feature>
<keyword evidence="2" id="KW-1133">Transmembrane helix</keyword>
<organism evidence="3 4">
    <name type="scientific">Pholiota conissans</name>
    <dbReference type="NCBI Taxonomy" id="109636"/>
    <lineage>
        <taxon>Eukaryota</taxon>
        <taxon>Fungi</taxon>
        <taxon>Dikarya</taxon>
        <taxon>Basidiomycota</taxon>
        <taxon>Agaricomycotina</taxon>
        <taxon>Agaricomycetes</taxon>
        <taxon>Agaricomycetidae</taxon>
        <taxon>Agaricales</taxon>
        <taxon>Agaricineae</taxon>
        <taxon>Strophariaceae</taxon>
        <taxon>Pholiota</taxon>
    </lineage>
</organism>
<keyword evidence="2" id="KW-0472">Membrane</keyword>
<evidence type="ECO:0000256" key="2">
    <source>
        <dbReference type="SAM" id="Phobius"/>
    </source>
</evidence>
<reference evidence="3" key="1">
    <citation type="submission" date="2020-11" db="EMBL/GenBank/DDBJ databases">
        <authorList>
            <consortium name="DOE Joint Genome Institute"/>
            <person name="Ahrendt S."/>
            <person name="Riley R."/>
            <person name="Andreopoulos W."/>
            <person name="Labutti K."/>
            <person name="Pangilinan J."/>
            <person name="Ruiz-Duenas F.J."/>
            <person name="Barrasa J.M."/>
            <person name="Sanchez-Garcia M."/>
            <person name="Camarero S."/>
            <person name="Miyauchi S."/>
            <person name="Serrano A."/>
            <person name="Linde D."/>
            <person name="Babiker R."/>
            <person name="Drula E."/>
            <person name="Ayuso-Fernandez I."/>
            <person name="Pacheco R."/>
            <person name="Padilla G."/>
            <person name="Ferreira P."/>
            <person name="Barriuso J."/>
            <person name="Kellner H."/>
            <person name="Castanera R."/>
            <person name="Alfaro M."/>
            <person name="Ramirez L."/>
            <person name="Pisabarro A.G."/>
            <person name="Kuo A."/>
            <person name="Tritt A."/>
            <person name="Lipzen A."/>
            <person name="He G."/>
            <person name="Yan M."/>
            <person name="Ng V."/>
            <person name="Cullen D."/>
            <person name="Martin F."/>
            <person name="Rosso M.-N."/>
            <person name="Henrissat B."/>
            <person name="Hibbett D."/>
            <person name="Martinez A.T."/>
            <person name="Grigoriev I.V."/>
        </authorList>
    </citation>
    <scope>NUCLEOTIDE SEQUENCE</scope>
    <source>
        <strain evidence="3">CIRM-BRFM 674</strain>
    </source>
</reference>
<comment type="caution">
    <text evidence="3">The sequence shown here is derived from an EMBL/GenBank/DDBJ whole genome shotgun (WGS) entry which is preliminary data.</text>
</comment>
<dbReference type="EMBL" id="MU155486">
    <property type="protein sequence ID" value="KAF9472916.1"/>
    <property type="molecule type" value="Genomic_DNA"/>
</dbReference>
<feature type="compositionally biased region" description="Low complexity" evidence="1">
    <location>
        <begin position="244"/>
        <end position="261"/>
    </location>
</feature>
<dbReference type="AlphaFoldDB" id="A0A9P5YPX1"/>
<sequence length="293" mass="31164">MTTSTITSPTSPLTTTTPPTLANQEAHVPKPIALILGGVFGALALLVVLIAGIILLRRCMNEEARRRDRRPEVAASLWTTKPSKAPLTPFILQPSKQAYHALPRHAYGVDLQADYTSFLLSPPPPSAPSSNVPSTTSRPSTVYTAKHTYNASHAQGSSLSDPFATSSSRPSLSSPSPRPSTSPSPSSTPRPSTTSVSSTPSAIIDILPHLKAHLHLQAPRDHLPSSKAREAMLMHNHSHRRDGSAVSLATSSSTTSTLTTARMSANGTDTSRTSMNGGRQWEDEDTLPPGYVL</sequence>
<gene>
    <name evidence="3" type="ORF">BDN70DRAFT_925434</name>
</gene>
<feature type="compositionally biased region" description="Low complexity" evidence="1">
    <location>
        <begin position="189"/>
        <end position="199"/>
    </location>
</feature>
<feature type="compositionally biased region" description="Polar residues" evidence="1">
    <location>
        <begin position="262"/>
        <end position="277"/>
    </location>
</feature>
<feature type="region of interest" description="Disordered" evidence="1">
    <location>
        <begin position="1"/>
        <end position="22"/>
    </location>
</feature>
<proteinExistence type="predicted"/>
<keyword evidence="4" id="KW-1185">Reference proteome</keyword>
<evidence type="ECO:0000313" key="4">
    <source>
        <dbReference type="Proteomes" id="UP000807469"/>
    </source>
</evidence>
<feature type="region of interest" description="Disordered" evidence="1">
    <location>
        <begin position="120"/>
        <end position="140"/>
    </location>
</feature>
<feature type="compositionally biased region" description="Low complexity" evidence="1">
    <location>
        <begin position="128"/>
        <end position="137"/>
    </location>
</feature>
<keyword evidence="2" id="KW-0812">Transmembrane</keyword>
<protein>
    <submittedName>
        <fullName evidence="3">Uncharacterized protein</fullName>
    </submittedName>
</protein>
<feature type="region of interest" description="Disordered" evidence="1">
    <location>
        <begin position="238"/>
        <end position="293"/>
    </location>
</feature>
<feature type="compositionally biased region" description="Pro residues" evidence="1">
    <location>
        <begin position="176"/>
        <end position="188"/>
    </location>
</feature>
<feature type="compositionally biased region" description="Low complexity" evidence="1">
    <location>
        <begin position="165"/>
        <end position="175"/>
    </location>
</feature>
<evidence type="ECO:0000256" key="1">
    <source>
        <dbReference type="SAM" id="MobiDB-lite"/>
    </source>
</evidence>
<name>A0A9P5YPX1_9AGAR</name>
<accession>A0A9P5YPX1</accession>
<feature type="transmembrane region" description="Helical" evidence="2">
    <location>
        <begin position="32"/>
        <end position="56"/>
    </location>
</feature>
<feature type="compositionally biased region" description="Polar residues" evidence="1">
    <location>
        <begin position="152"/>
        <end position="164"/>
    </location>
</feature>
<feature type="compositionally biased region" description="Low complexity" evidence="1">
    <location>
        <begin position="1"/>
        <end position="21"/>
    </location>
</feature>